<evidence type="ECO:0000313" key="1">
    <source>
        <dbReference type="EMBL" id="GMA19892.1"/>
    </source>
</evidence>
<gene>
    <name evidence="1" type="ORF">GCM10025862_19130</name>
</gene>
<organism evidence="1 2">
    <name type="scientific">Arsenicicoccus piscis</name>
    <dbReference type="NCBI Taxonomy" id="673954"/>
    <lineage>
        <taxon>Bacteria</taxon>
        <taxon>Bacillati</taxon>
        <taxon>Actinomycetota</taxon>
        <taxon>Actinomycetes</taxon>
        <taxon>Micrococcales</taxon>
        <taxon>Intrasporangiaceae</taxon>
        <taxon>Arsenicicoccus</taxon>
    </lineage>
</organism>
<accession>A0ABQ6HPH2</accession>
<dbReference type="EMBL" id="BSUJ01000001">
    <property type="protein sequence ID" value="GMA19892.1"/>
    <property type="molecule type" value="Genomic_DNA"/>
</dbReference>
<name>A0ABQ6HPH2_9MICO</name>
<evidence type="ECO:0000313" key="2">
    <source>
        <dbReference type="Proteomes" id="UP001157109"/>
    </source>
</evidence>
<dbReference type="RefSeq" id="WP_241444612.1">
    <property type="nucleotide sequence ID" value="NZ_JAKZHV010000006.1"/>
</dbReference>
<keyword evidence="2" id="KW-1185">Reference proteome</keyword>
<protein>
    <submittedName>
        <fullName evidence="1">Uncharacterized protein</fullName>
    </submittedName>
</protein>
<proteinExistence type="predicted"/>
<dbReference type="Proteomes" id="UP001157109">
    <property type="component" value="Unassembled WGS sequence"/>
</dbReference>
<comment type="caution">
    <text evidence="1">The sequence shown here is derived from an EMBL/GenBank/DDBJ whole genome shotgun (WGS) entry which is preliminary data.</text>
</comment>
<sequence>MSITSTVSAPSAGSGQPWAGVPVVTFEPHSPTCAQARHWSGEDLLSAHPLPALPWAGRVEVWPCEGLVMAWWDAHEGPSWTVSLFQSWRLDEAGCWRPEAPLGDGVDVETRADTRGRATVEAVAAALADVLAVIDAVEATGSASAPGRVVHLVDGVTAPAVMPLGEGWACEVDVVADPAGGWSARVLGPDLGAGDLLARVLREHRSSNGRQWQAGPLTVLVIDPDADEHVLELDDVEQVGRVLEDLTRDPARLLRRAARTA</sequence>
<reference evidence="2" key="1">
    <citation type="journal article" date="2019" name="Int. J. Syst. Evol. Microbiol.">
        <title>The Global Catalogue of Microorganisms (GCM) 10K type strain sequencing project: providing services to taxonomists for standard genome sequencing and annotation.</title>
        <authorList>
            <consortium name="The Broad Institute Genomics Platform"/>
            <consortium name="The Broad Institute Genome Sequencing Center for Infectious Disease"/>
            <person name="Wu L."/>
            <person name="Ma J."/>
        </authorList>
    </citation>
    <scope>NUCLEOTIDE SEQUENCE [LARGE SCALE GENOMIC DNA]</scope>
    <source>
        <strain evidence="2">NBRC 105830</strain>
    </source>
</reference>